<dbReference type="Proteomes" id="UP000525078">
    <property type="component" value="Unassembled WGS sequence"/>
</dbReference>
<reference evidence="6 7" key="1">
    <citation type="journal article" date="2020" name="bioRxiv">
        <title>Sequence and annotation of 42 cannabis genomes reveals extensive copy number variation in cannabinoid synthesis and pathogen resistance genes.</title>
        <authorList>
            <person name="Mckernan K.J."/>
            <person name="Helbert Y."/>
            <person name="Kane L.T."/>
            <person name="Ebling H."/>
            <person name="Zhang L."/>
            <person name="Liu B."/>
            <person name="Eaton Z."/>
            <person name="Mclaughlin S."/>
            <person name="Kingan S."/>
            <person name="Baybayan P."/>
            <person name="Concepcion G."/>
            <person name="Jordan M."/>
            <person name="Riva A."/>
            <person name="Barbazuk W."/>
            <person name="Harkins T."/>
        </authorList>
    </citation>
    <scope>NUCLEOTIDE SEQUENCE [LARGE SCALE GENOMIC DNA]</scope>
    <source>
        <strain evidence="7">cv. Jamaican Lion 4</strain>
        <tissue evidence="6">Leaf</tissue>
    </source>
</reference>
<comment type="caution">
    <text evidence="6">The sequence shown here is derived from an EMBL/GenBank/DDBJ whole genome shotgun (WGS) entry which is preliminary data.</text>
</comment>
<organism evidence="6 7">
    <name type="scientific">Cannabis sativa</name>
    <name type="common">Hemp</name>
    <name type="synonym">Marijuana</name>
    <dbReference type="NCBI Taxonomy" id="3483"/>
    <lineage>
        <taxon>Eukaryota</taxon>
        <taxon>Viridiplantae</taxon>
        <taxon>Streptophyta</taxon>
        <taxon>Embryophyta</taxon>
        <taxon>Tracheophyta</taxon>
        <taxon>Spermatophyta</taxon>
        <taxon>Magnoliopsida</taxon>
        <taxon>eudicotyledons</taxon>
        <taxon>Gunneridae</taxon>
        <taxon>Pentapetalae</taxon>
        <taxon>rosids</taxon>
        <taxon>fabids</taxon>
        <taxon>Rosales</taxon>
        <taxon>Cannabaceae</taxon>
        <taxon>Cannabis</taxon>
    </lineage>
</organism>
<accession>A0A7J6EWD5</accession>
<dbReference type="Gene3D" id="1.20.5.4130">
    <property type="match status" value="1"/>
</dbReference>
<sequence length="442" mass="50020">MASSPIESTDEVPSFADETGWLSDGVISVKEQERVKKKRKQSMKECKGLASQMRTVFNNKNLISHKMEYVKIGIRFLIYKHVLLHPDPNHEENENPKQMDAISSTSLGSAILLKEIMDRYVEDGIWPSGPLNLVCLAIGLCIRKEYLEMQDELTYNGYTCYSSAVLPNNLSGLSKQCVSLLHEIVFLHCFLISYIIRKSDREEEEEEEQARMKVSTKSCSCGENHWLSSEKLVWQYGRKGRKDKVPICECFYGSAQDGKLGWLEALSFVHPKDLVAWFCSPEQVATDALDGSSTLQMEVLAIRKACSAATRESLISLVRGVEDDLQDLKETVLTIQAVLLDAEKQSHNNHVKNWLQRLSTVVLKADDLMDEVNTQALRCQLIMSHNPMANQSKKSIPRHGGELKELMRLNNLRGGLEVTNLSCEKDVAAEYDEAKLKDKQYL</sequence>
<proteinExistence type="predicted"/>
<evidence type="ECO:0000256" key="4">
    <source>
        <dbReference type="SAM" id="Coils"/>
    </source>
</evidence>
<evidence type="ECO:0000256" key="1">
    <source>
        <dbReference type="ARBA" id="ARBA00022737"/>
    </source>
</evidence>
<name>A0A7J6EWD5_CANSA</name>
<dbReference type="GO" id="GO:0006952">
    <property type="term" value="P:defense response"/>
    <property type="evidence" value="ECO:0007669"/>
    <property type="project" value="UniProtKB-KW"/>
</dbReference>
<evidence type="ECO:0000313" key="6">
    <source>
        <dbReference type="EMBL" id="KAF4362747.1"/>
    </source>
</evidence>
<gene>
    <name evidence="6" type="ORF">F8388_022404</name>
</gene>
<dbReference type="EMBL" id="JAATIP010000181">
    <property type="protein sequence ID" value="KAF4362747.1"/>
    <property type="molecule type" value="Genomic_DNA"/>
</dbReference>
<keyword evidence="1" id="KW-0677">Repeat</keyword>
<dbReference type="Pfam" id="PF18052">
    <property type="entry name" value="Rx_N"/>
    <property type="match status" value="1"/>
</dbReference>
<feature type="coiled-coil region" evidence="4">
    <location>
        <begin position="311"/>
        <end position="345"/>
    </location>
</feature>
<dbReference type="InterPro" id="IPR041118">
    <property type="entry name" value="Rx_N"/>
</dbReference>
<evidence type="ECO:0000256" key="2">
    <source>
        <dbReference type="ARBA" id="ARBA00022741"/>
    </source>
</evidence>
<dbReference type="GO" id="GO:0000166">
    <property type="term" value="F:nucleotide binding"/>
    <property type="evidence" value="ECO:0007669"/>
    <property type="project" value="UniProtKB-KW"/>
</dbReference>
<keyword evidence="2" id="KW-0547">Nucleotide-binding</keyword>
<evidence type="ECO:0000256" key="3">
    <source>
        <dbReference type="ARBA" id="ARBA00022821"/>
    </source>
</evidence>
<feature type="domain" description="Disease resistance N-terminal" evidence="5">
    <location>
        <begin position="302"/>
        <end position="390"/>
    </location>
</feature>
<keyword evidence="3" id="KW-0611">Plant defense</keyword>
<evidence type="ECO:0000313" key="7">
    <source>
        <dbReference type="Proteomes" id="UP000525078"/>
    </source>
</evidence>
<protein>
    <recommendedName>
        <fullName evidence="5">Disease resistance N-terminal domain-containing protein</fullName>
    </recommendedName>
</protein>
<keyword evidence="4" id="KW-0175">Coiled coil</keyword>
<dbReference type="AlphaFoldDB" id="A0A7J6EWD5"/>
<evidence type="ECO:0000259" key="5">
    <source>
        <dbReference type="Pfam" id="PF18052"/>
    </source>
</evidence>